<organism evidence="2 3">
    <name type="scientific">Deinococcus radiodurans (strain ATCC 13939 / DSM 20539 / JCM 16871 / CCUG 27074 / LMG 4051 / NBRC 15346 / NCIMB 9279 / VKM B-1422 / R1)</name>
    <dbReference type="NCBI Taxonomy" id="243230"/>
    <lineage>
        <taxon>Bacteria</taxon>
        <taxon>Thermotogati</taxon>
        <taxon>Deinococcota</taxon>
        <taxon>Deinococci</taxon>
        <taxon>Deinococcales</taxon>
        <taxon>Deinococcaceae</taxon>
        <taxon>Deinococcus</taxon>
    </lineage>
</organism>
<accession>Q9RWD3</accession>
<protein>
    <recommendedName>
        <fullName evidence="4">Transporter</fullName>
    </recommendedName>
</protein>
<proteinExistence type="predicted"/>
<sequence length="136" mass="14185">MRLPLRHRPLLALLLPALLGLAAAQDAPPLAPPAPLGAPVNAVQPAVLTLPRLLQDLRTSPGWRGADLTYRAAELQLQSARARAGLTVQAGASASLSKVPWDGGDWALTPTVTASFALPVLPWSPQREPCAGPSGR</sequence>
<dbReference type="PATRIC" id="fig|243230.17.peg.914"/>
<name>Q9RWD3_DEIRA</name>
<dbReference type="InParanoid" id="Q9RWD3"/>
<dbReference type="HOGENOM" id="CLU_1872032_0_0_0"/>
<dbReference type="STRING" id="243230.DR_0736"/>
<dbReference type="PIR" id="G75482">
    <property type="entry name" value="G75482"/>
</dbReference>
<keyword evidence="1" id="KW-0732">Signal</keyword>
<dbReference type="KEGG" id="dra:DR_0736"/>
<feature type="chain" id="PRO_5004332340" description="Transporter" evidence="1">
    <location>
        <begin position="25"/>
        <end position="136"/>
    </location>
</feature>
<reference evidence="2 3" key="1">
    <citation type="journal article" date="1999" name="Science">
        <title>Genome sequence of the radioresistant bacterium Deinococcus radiodurans R1.</title>
        <authorList>
            <person name="White O."/>
            <person name="Eisen J.A."/>
            <person name="Heidelberg J.F."/>
            <person name="Hickey E.K."/>
            <person name="Peterson J.D."/>
            <person name="Dodson R.J."/>
            <person name="Haft D.H."/>
            <person name="Gwinn M.L."/>
            <person name="Nelson W.C."/>
            <person name="Richardson D.L."/>
            <person name="Moffat K.S."/>
            <person name="Qin H."/>
            <person name="Jiang L."/>
            <person name="Pamphile W."/>
            <person name="Crosby M."/>
            <person name="Shen M."/>
            <person name="Vamathevan J.J."/>
            <person name="Lam P."/>
            <person name="McDonald L."/>
            <person name="Utterback T."/>
            <person name="Zalewski C."/>
            <person name="Makarova K.S."/>
            <person name="Aravind L."/>
            <person name="Daly M.J."/>
            <person name="Minton K.W."/>
            <person name="Fleischmann R.D."/>
            <person name="Ketchum K.A."/>
            <person name="Nelson K.E."/>
            <person name="Salzberg S."/>
            <person name="Smith H.O."/>
            <person name="Venter J.C."/>
            <person name="Fraser C.M."/>
        </authorList>
    </citation>
    <scope>NUCLEOTIDE SEQUENCE [LARGE SCALE GENOMIC DNA]</scope>
    <source>
        <strain evidence="3">ATCC 13939 / DSM 20539 / JCM 16871 / LMG 4051 / NBRC 15346 / NCIMB 9279 / R1 / VKM B-1422</strain>
    </source>
</reference>
<dbReference type="EnsemblBacteria" id="AAF10317">
    <property type="protein sequence ID" value="AAF10317"/>
    <property type="gene ID" value="DR_0736"/>
</dbReference>
<gene>
    <name evidence="2" type="ordered locus">DR_0736</name>
</gene>
<evidence type="ECO:0008006" key="4">
    <source>
        <dbReference type="Google" id="ProtNLM"/>
    </source>
</evidence>
<dbReference type="SUPFAM" id="SSF56954">
    <property type="entry name" value="Outer membrane efflux proteins (OEP)"/>
    <property type="match status" value="1"/>
</dbReference>
<dbReference type="PaxDb" id="243230-DR_0736"/>
<keyword evidence="3" id="KW-1185">Reference proteome</keyword>
<evidence type="ECO:0000256" key="1">
    <source>
        <dbReference type="SAM" id="SignalP"/>
    </source>
</evidence>
<dbReference type="AlphaFoldDB" id="Q9RWD3"/>
<evidence type="ECO:0000313" key="2">
    <source>
        <dbReference type="EMBL" id="AAF10317.1"/>
    </source>
</evidence>
<feature type="signal peptide" evidence="1">
    <location>
        <begin position="1"/>
        <end position="24"/>
    </location>
</feature>
<dbReference type="EMBL" id="AE000513">
    <property type="protein sequence ID" value="AAF10317.1"/>
    <property type="molecule type" value="Genomic_DNA"/>
</dbReference>
<evidence type="ECO:0000313" key="3">
    <source>
        <dbReference type="Proteomes" id="UP000002524"/>
    </source>
</evidence>
<dbReference type="Proteomes" id="UP000002524">
    <property type="component" value="Chromosome 1"/>
</dbReference>
<dbReference type="OrthoDB" id="63572at2"/>